<feature type="coiled-coil region" evidence="7">
    <location>
        <begin position="978"/>
        <end position="1005"/>
    </location>
</feature>
<feature type="compositionally biased region" description="Basic and acidic residues" evidence="8">
    <location>
        <begin position="783"/>
        <end position="811"/>
    </location>
</feature>
<dbReference type="Proteomes" id="UP000242188">
    <property type="component" value="Unassembled WGS sequence"/>
</dbReference>
<feature type="domain" description="SAP" evidence="9">
    <location>
        <begin position="618"/>
        <end position="652"/>
    </location>
</feature>
<sequence length="1052" mass="118420">MAQFGGTKNPPWARQQSEFINVSSTNTIAAANSINQSQVASAMLPQSVVANPTIYSLNNSTPNLGTPQYTAPQYSAQQLVGLQAQQAAAQAAMQQPSISSPASTGPVIPQPGIAIPTSLATTQVPNVSYPAPRAAQPQGPKQRVFTGTITKLHDNFGFVDEDVFFQTSCVKGAQPKVGDRVLVEATFNANMPFKWNAVRIQVLPNQGSQQGGMAGGFNKPSGPMSVANSMMQSMASNMPPSGPLNHVGNMSLNQPLQSLMQTNQPPPGLMSASGMRGPISSARRNEPARFERNRERKREMMQEKRERQERLQVTRKRSRSRSPVAKRNDSTHQRSPARRRPRIVPRYVVQVPKISFDMKFANVISLKSRYTNMYIPSDFFNGNFAWTDAFPIVRPFQLGNHCSFHLFHKDVESVEPSTAVLDPPDSDHAFSAKVMLLSCPSLEDLYHKSCALAEDSPDAQEGFVHPTRLLNFLVGLKGKNETMAIGGPWSPSLDGPNPGEDPGVLIKTAIRTTKALTGINLAACTQWYRFVEMQYLRPEETHKGKHVAARVETTVIFFPDVWSCTPTRLEWATLQASYKKQLQKKLSTVSSSDKDDNSQEEENAEENSEPTHFSELDPKTMKIVDLRKELESRTLSSKGLKSQLIARLTKAIKSEQEKEETQEHMETEEEVPEDTKKSQEPEEKTEEKKKEEEEEKKKEREKVSLERKYVLPDDPAIVVHPHPTAKSGKFDCAIMSLSVLLDYRPEDNKEHSFEVSIFAELFNEMLMRDFGFEIYKVLVKAPEKKEEEKKEKKKEEEKKDKDKKTDDKSTKDGSSSSKKKKTDEKDRKDSEKKDKDRKKDDDKKSDGDKKEDKADDNDGEEEGDEKNKKEKKKEKKKLFTKDKDVLLAFTYFDQNHTGYLLDKDVEEIVHTIGLQLSRAQVRKLVQKLVSRDALNYRKLTDRPVPGQAENKDEAEDQTRELKVNEIERLAVDGMKKSLVNKEDSCQKLSAEVKQLKQKLQTQEKQTSVSDTACKKYLTALQESRSHLTSAMDTIVNVLTNDKSKKEEESNGS</sequence>
<evidence type="ECO:0000313" key="11">
    <source>
        <dbReference type="Proteomes" id="UP000242188"/>
    </source>
</evidence>
<keyword evidence="5" id="KW-0010">Activator</keyword>
<dbReference type="Gene3D" id="1.10.720.30">
    <property type="entry name" value="SAP domain"/>
    <property type="match status" value="1"/>
</dbReference>
<evidence type="ECO:0000256" key="1">
    <source>
        <dbReference type="ARBA" id="ARBA00004496"/>
    </source>
</evidence>
<feature type="region of interest" description="Disordered" evidence="8">
    <location>
        <begin position="585"/>
        <end position="620"/>
    </location>
</feature>
<feature type="compositionally biased region" description="Basic and acidic residues" evidence="8">
    <location>
        <begin position="654"/>
        <end position="665"/>
    </location>
</feature>
<dbReference type="SUPFAM" id="SSF47473">
    <property type="entry name" value="EF-hand"/>
    <property type="match status" value="1"/>
</dbReference>
<dbReference type="OrthoDB" id="21006at2759"/>
<keyword evidence="6" id="KW-0131">Cell cycle</keyword>
<evidence type="ECO:0000256" key="2">
    <source>
        <dbReference type="ARBA" id="ARBA00022490"/>
    </source>
</evidence>
<keyword evidence="2" id="KW-0963">Cytoplasm</keyword>
<dbReference type="SUPFAM" id="SSF68906">
    <property type="entry name" value="SAP domain"/>
    <property type="match status" value="1"/>
</dbReference>
<evidence type="ECO:0000256" key="6">
    <source>
        <dbReference type="ARBA" id="ARBA00023306"/>
    </source>
</evidence>
<dbReference type="InterPro" id="IPR003034">
    <property type="entry name" value="SAP_dom"/>
</dbReference>
<comment type="caution">
    <text evidence="10">The sequence shown here is derived from an EMBL/GenBank/DDBJ whole genome shotgun (WGS) entry which is preliminary data.</text>
</comment>
<dbReference type="SMART" id="SM01122">
    <property type="entry name" value="DBC1"/>
    <property type="match status" value="1"/>
</dbReference>
<dbReference type="Pfam" id="PF14443">
    <property type="entry name" value="DBC1"/>
    <property type="match status" value="1"/>
</dbReference>
<dbReference type="InterPro" id="IPR045353">
    <property type="entry name" value="LAIKA"/>
</dbReference>
<dbReference type="PROSITE" id="PS50800">
    <property type="entry name" value="SAP"/>
    <property type="match status" value="1"/>
</dbReference>
<evidence type="ECO:0000256" key="5">
    <source>
        <dbReference type="ARBA" id="ARBA00023159"/>
    </source>
</evidence>
<gene>
    <name evidence="10" type="ORF">KP79_PYT06169</name>
</gene>
<keyword evidence="10" id="KW-0132">Cell division</keyword>
<keyword evidence="3" id="KW-0597">Phosphoprotein</keyword>
<evidence type="ECO:0000313" key="10">
    <source>
        <dbReference type="EMBL" id="OWF50599.1"/>
    </source>
</evidence>
<feature type="compositionally biased region" description="Basic and acidic residues" evidence="8">
    <location>
        <begin position="673"/>
        <end position="703"/>
    </location>
</feature>
<evidence type="ECO:0000256" key="3">
    <source>
        <dbReference type="ARBA" id="ARBA00022553"/>
    </source>
</evidence>
<name>A0A210QPD5_MIZYE</name>
<feature type="compositionally biased region" description="Acidic residues" evidence="8">
    <location>
        <begin position="598"/>
        <end position="608"/>
    </location>
</feature>
<keyword evidence="11" id="KW-1185">Reference proteome</keyword>
<dbReference type="Pfam" id="PF14444">
    <property type="entry name" value="S1-like"/>
    <property type="match status" value="1"/>
</dbReference>
<dbReference type="InterPro" id="IPR025954">
    <property type="entry name" value="DBC1/CARP1_inactive_NUDIX"/>
</dbReference>
<evidence type="ECO:0000259" key="9">
    <source>
        <dbReference type="PROSITE" id="PS50800"/>
    </source>
</evidence>
<feature type="compositionally biased region" description="Acidic residues" evidence="8">
    <location>
        <begin position="854"/>
        <end position="864"/>
    </location>
</feature>
<feature type="region of interest" description="Disordered" evidence="8">
    <location>
        <begin position="654"/>
        <end position="703"/>
    </location>
</feature>
<dbReference type="InterPro" id="IPR025223">
    <property type="entry name" value="S1-like_RNA-bd_dom"/>
</dbReference>
<feature type="compositionally biased region" description="Basic and acidic residues" evidence="8">
    <location>
        <begin position="821"/>
        <end position="853"/>
    </location>
</feature>
<dbReference type="GO" id="GO:0005634">
    <property type="term" value="C:nucleus"/>
    <property type="evidence" value="ECO:0007669"/>
    <property type="project" value="TreeGrafter"/>
</dbReference>
<dbReference type="InterPro" id="IPR011992">
    <property type="entry name" value="EF-hand-dom_pair"/>
</dbReference>
<dbReference type="InterPro" id="IPR036361">
    <property type="entry name" value="SAP_dom_sf"/>
</dbReference>
<evidence type="ECO:0000256" key="4">
    <source>
        <dbReference type="ARBA" id="ARBA00023054"/>
    </source>
</evidence>
<reference evidence="10 11" key="1">
    <citation type="journal article" date="2017" name="Nat. Ecol. Evol.">
        <title>Scallop genome provides insights into evolution of bilaterian karyotype and development.</title>
        <authorList>
            <person name="Wang S."/>
            <person name="Zhang J."/>
            <person name="Jiao W."/>
            <person name="Li J."/>
            <person name="Xun X."/>
            <person name="Sun Y."/>
            <person name="Guo X."/>
            <person name="Huan P."/>
            <person name="Dong B."/>
            <person name="Zhang L."/>
            <person name="Hu X."/>
            <person name="Sun X."/>
            <person name="Wang J."/>
            <person name="Zhao C."/>
            <person name="Wang Y."/>
            <person name="Wang D."/>
            <person name="Huang X."/>
            <person name="Wang R."/>
            <person name="Lv J."/>
            <person name="Li Y."/>
            <person name="Zhang Z."/>
            <person name="Liu B."/>
            <person name="Lu W."/>
            <person name="Hui Y."/>
            <person name="Liang J."/>
            <person name="Zhou Z."/>
            <person name="Hou R."/>
            <person name="Li X."/>
            <person name="Liu Y."/>
            <person name="Li H."/>
            <person name="Ning X."/>
            <person name="Lin Y."/>
            <person name="Zhao L."/>
            <person name="Xing Q."/>
            <person name="Dou J."/>
            <person name="Li Y."/>
            <person name="Mao J."/>
            <person name="Guo H."/>
            <person name="Dou H."/>
            <person name="Li T."/>
            <person name="Mu C."/>
            <person name="Jiang W."/>
            <person name="Fu Q."/>
            <person name="Fu X."/>
            <person name="Miao Y."/>
            <person name="Liu J."/>
            <person name="Yu Q."/>
            <person name="Li R."/>
            <person name="Liao H."/>
            <person name="Li X."/>
            <person name="Kong Y."/>
            <person name="Jiang Z."/>
            <person name="Chourrout D."/>
            <person name="Li R."/>
            <person name="Bao Z."/>
        </authorList>
    </citation>
    <scope>NUCLEOTIDE SEQUENCE [LARGE SCALE GENOMIC DNA]</scope>
    <source>
        <strain evidence="10 11">PY_sf001</strain>
    </source>
</reference>
<evidence type="ECO:0000256" key="7">
    <source>
        <dbReference type="SAM" id="Coils"/>
    </source>
</evidence>
<dbReference type="GO" id="GO:0005737">
    <property type="term" value="C:cytoplasm"/>
    <property type="evidence" value="ECO:0007669"/>
    <property type="project" value="UniProtKB-SubCell"/>
</dbReference>
<dbReference type="GO" id="GO:0006355">
    <property type="term" value="P:regulation of DNA-templated transcription"/>
    <property type="evidence" value="ECO:0007669"/>
    <property type="project" value="InterPro"/>
</dbReference>
<comment type="subcellular location">
    <subcellularLocation>
        <location evidence="1">Cytoplasm</location>
    </subcellularLocation>
</comment>
<dbReference type="PANTHER" id="PTHR14304:SF11">
    <property type="entry name" value="SAP DOMAIN-CONTAINING PROTEIN"/>
    <property type="match status" value="1"/>
</dbReference>
<feature type="compositionally biased region" description="Basic and acidic residues" evidence="8">
    <location>
        <begin position="283"/>
        <end position="312"/>
    </location>
</feature>
<dbReference type="GO" id="GO:0051301">
    <property type="term" value="P:cell division"/>
    <property type="evidence" value="ECO:0007669"/>
    <property type="project" value="UniProtKB-KW"/>
</dbReference>
<dbReference type="InterPro" id="IPR025224">
    <property type="entry name" value="CCAR1/CCAR2"/>
</dbReference>
<organism evidence="10 11">
    <name type="scientific">Mizuhopecten yessoensis</name>
    <name type="common">Japanese scallop</name>
    <name type="synonym">Patinopecten yessoensis</name>
    <dbReference type="NCBI Taxonomy" id="6573"/>
    <lineage>
        <taxon>Eukaryota</taxon>
        <taxon>Metazoa</taxon>
        <taxon>Spiralia</taxon>
        <taxon>Lophotrochozoa</taxon>
        <taxon>Mollusca</taxon>
        <taxon>Bivalvia</taxon>
        <taxon>Autobranchia</taxon>
        <taxon>Pteriomorphia</taxon>
        <taxon>Pectinida</taxon>
        <taxon>Pectinoidea</taxon>
        <taxon>Pectinidae</taxon>
        <taxon>Mizuhopecten</taxon>
    </lineage>
</organism>
<accession>A0A210QPD5</accession>
<proteinExistence type="predicted"/>
<keyword evidence="4 7" id="KW-0175">Coiled coil</keyword>
<dbReference type="EMBL" id="NEDP02002569">
    <property type="protein sequence ID" value="OWF50599.1"/>
    <property type="molecule type" value="Genomic_DNA"/>
</dbReference>
<dbReference type="AlphaFoldDB" id="A0A210QPD5"/>
<feature type="region of interest" description="Disordered" evidence="8">
    <location>
        <begin position="258"/>
        <end position="342"/>
    </location>
</feature>
<dbReference type="Pfam" id="PF19256">
    <property type="entry name" value="LAIKA"/>
    <property type="match status" value="1"/>
</dbReference>
<protein>
    <submittedName>
        <fullName evidence="10">Cell division cycle and apoptosis regulator protein 1</fullName>
    </submittedName>
</protein>
<dbReference type="SMART" id="SM00513">
    <property type="entry name" value="SAP"/>
    <property type="match status" value="1"/>
</dbReference>
<dbReference type="Pfam" id="PF02037">
    <property type="entry name" value="SAP"/>
    <property type="match status" value="1"/>
</dbReference>
<dbReference type="PANTHER" id="PTHR14304">
    <property type="entry name" value="CELL DIVISION CYCLE AND APOPTOSIS REGULATOR PROTEIN"/>
    <property type="match status" value="1"/>
</dbReference>
<evidence type="ECO:0000256" key="8">
    <source>
        <dbReference type="SAM" id="MobiDB-lite"/>
    </source>
</evidence>
<feature type="region of interest" description="Disordered" evidence="8">
    <location>
        <begin position="783"/>
        <end position="875"/>
    </location>
</feature>
<dbReference type="STRING" id="6573.A0A210QPD5"/>